<name>A0AAV7MXL4_PLEWA</name>
<evidence type="ECO:0000313" key="3">
    <source>
        <dbReference type="Proteomes" id="UP001066276"/>
    </source>
</evidence>
<feature type="compositionally biased region" description="Basic and acidic residues" evidence="1">
    <location>
        <begin position="122"/>
        <end position="143"/>
    </location>
</feature>
<evidence type="ECO:0000313" key="2">
    <source>
        <dbReference type="EMBL" id="KAJ1105095.1"/>
    </source>
</evidence>
<protein>
    <submittedName>
        <fullName evidence="2">Uncharacterized protein</fullName>
    </submittedName>
</protein>
<evidence type="ECO:0000256" key="1">
    <source>
        <dbReference type="SAM" id="MobiDB-lite"/>
    </source>
</evidence>
<keyword evidence="3" id="KW-1185">Reference proteome</keyword>
<feature type="compositionally biased region" description="Basic and acidic residues" evidence="1">
    <location>
        <begin position="222"/>
        <end position="246"/>
    </location>
</feature>
<feature type="compositionally biased region" description="Basic and acidic residues" evidence="1">
    <location>
        <begin position="155"/>
        <end position="168"/>
    </location>
</feature>
<feature type="region of interest" description="Disordered" evidence="1">
    <location>
        <begin position="203"/>
        <end position="246"/>
    </location>
</feature>
<accession>A0AAV7MXL4</accession>
<dbReference type="EMBL" id="JANPWB010000013">
    <property type="protein sequence ID" value="KAJ1105095.1"/>
    <property type="molecule type" value="Genomic_DNA"/>
</dbReference>
<feature type="compositionally biased region" description="Polar residues" evidence="1">
    <location>
        <begin position="88"/>
        <end position="108"/>
    </location>
</feature>
<dbReference type="Proteomes" id="UP001066276">
    <property type="component" value="Chromosome 9"/>
</dbReference>
<organism evidence="2 3">
    <name type="scientific">Pleurodeles waltl</name>
    <name type="common">Iberian ribbed newt</name>
    <dbReference type="NCBI Taxonomy" id="8319"/>
    <lineage>
        <taxon>Eukaryota</taxon>
        <taxon>Metazoa</taxon>
        <taxon>Chordata</taxon>
        <taxon>Craniata</taxon>
        <taxon>Vertebrata</taxon>
        <taxon>Euteleostomi</taxon>
        <taxon>Amphibia</taxon>
        <taxon>Batrachia</taxon>
        <taxon>Caudata</taxon>
        <taxon>Salamandroidea</taxon>
        <taxon>Salamandridae</taxon>
        <taxon>Pleurodelinae</taxon>
        <taxon>Pleurodeles</taxon>
    </lineage>
</organism>
<feature type="region of interest" description="Disordered" evidence="1">
    <location>
        <begin position="84"/>
        <end position="168"/>
    </location>
</feature>
<comment type="caution">
    <text evidence="2">The sequence shown here is derived from an EMBL/GenBank/DDBJ whole genome shotgun (WGS) entry which is preliminary data.</text>
</comment>
<dbReference type="AlphaFoldDB" id="A0AAV7MXL4"/>
<sequence>MRSNYNARNAVKEMNVSAGDLVRVRYRKKGVNMSKYSEVRVHIKDAYYSVICRYASENNIEALGNLIVAGYRIFRLLVALNRERCPDSPSQTTPRPGVMTTETPTTSLGIEGENGLRARAARRNENADREAGRGGERPEDPVRRWNSGETQEASDQGRFEVQRRPEGREIRHVPGGTWLHQVRSFIKDNLGLKGIGKSGEGRGEIIQGEGRGILEVEGEEREDNKVKEGQEKQEPHRGKRRNVEFI</sequence>
<reference evidence="2" key="1">
    <citation type="journal article" date="2022" name="bioRxiv">
        <title>Sequencing and chromosome-scale assembly of the giantPleurodeles waltlgenome.</title>
        <authorList>
            <person name="Brown T."/>
            <person name="Elewa A."/>
            <person name="Iarovenko S."/>
            <person name="Subramanian E."/>
            <person name="Araus A.J."/>
            <person name="Petzold A."/>
            <person name="Susuki M."/>
            <person name="Suzuki K.-i.T."/>
            <person name="Hayashi T."/>
            <person name="Toyoda A."/>
            <person name="Oliveira C."/>
            <person name="Osipova E."/>
            <person name="Leigh N.D."/>
            <person name="Simon A."/>
            <person name="Yun M.H."/>
        </authorList>
    </citation>
    <scope>NUCLEOTIDE SEQUENCE</scope>
    <source>
        <strain evidence="2">20211129_DDA</strain>
        <tissue evidence="2">Liver</tissue>
    </source>
</reference>
<gene>
    <name evidence="2" type="ORF">NDU88_002503</name>
</gene>
<proteinExistence type="predicted"/>